<reference evidence="2 3" key="1">
    <citation type="submission" date="2020-08" db="EMBL/GenBank/DDBJ databases">
        <title>Genomic Encyclopedia of Type Strains, Phase IV (KMG-IV): sequencing the most valuable type-strain genomes for metagenomic binning, comparative biology and taxonomic classification.</title>
        <authorList>
            <person name="Goeker M."/>
        </authorList>
    </citation>
    <scope>NUCLEOTIDE SEQUENCE [LARGE SCALE GENOMIC DNA]</scope>
    <source>
        <strain evidence="2 3">DSM 4737</strain>
    </source>
</reference>
<keyword evidence="1" id="KW-0732">Signal</keyword>
<feature type="signal peptide" evidence="1">
    <location>
        <begin position="1"/>
        <end position="21"/>
    </location>
</feature>
<proteinExistence type="predicted"/>
<comment type="caution">
    <text evidence="2">The sequence shown here is derived from an EMBL/GenBank/DDBJ whole genome shotgun (WGS) entry which is preliminary data.</text>
</comment>
<feature type="chain" id="PRO_5031106399" description="Translation initiation factor IF-2" evidence="1">
    <location>
        <begin position="22"/>
        <end position="141"/>
    </location>
</feature>
<evidence type="ECO:0000256" key="1">
    <source>
        <dbReference type="SAM" id="SignalP"/>
    </source>
</evidence>
<gene>
    <name evidence="2" type="ORF">GGR13_002785</name>
</gene>
<dbReference type="AlphaFoldDB" id="A0A7W9FH72"/>
<evidence type="ECO:0000313" key="2">
    <source>
        <dbReference type="EMBL" id="MBB5747164.1"/>
    </source>
</evidence>
<evidence type="ECO:0000313" key="3">
    <source>
        <dbReference type="Proteomes" id="UP000545037"/>
    </source>
</evidence>
<organism evidence="2 3">
    <name type="scientific">Brevundimonas variabilis</name>
    <dbReference type="NCBI Taxonomy" id="74312"/>
    <lineage>
        <taxon>Bacteria</taxon>
        <taxon>Pseudomonadati</taxon>
        <taxon>Pseudomonadota</taxon>
        <taxon>Alphaproteobacteria</taxon>
        <taxon>Caulobacterales</taxon>
        <taxon>Caulobacteraceae</taxon>
        <taxon>Brevundimonas</taxon>
    </lineage>
</organism>
<protein>
    <recommendedName>
        <fullName evidence="4">Translation initiation factor IF-2</fullName>
    </recommendedName>
</protein>
<name>A0A7W9FH72_9CAUL</name>
<keyword evidence="3" id="KW-1185">Reference proteome</keyword>
<dbReference type="RefSeq" id="WP_183214171.1">
    <property type="nucleotide sequence ID" value="NZ_JACHOR010000005.1"/>
</dbReference>
<accession>A0A7W9FH72</accession>
<dbReference type="Proteomes" id="UP000545037">
    <property type="component" value="Unassembled WGS sequence"/>
</dbReference>
<evidence type="ECO:0008006" key="4">
    <source>
        <dbReference type="Google" id="ProtNLM"/>
    </source>
</evidence>
<dbReference type="EMBL" id="JACHOR010000005">
    <property type="protein sequence ID" value="MBB5747164.1"/>
    <property type="molecule type" value="Genomic_DNA"/>
</dbReference>
<sequence length="141" mass="14042">MILRLALTATAMLALSGPVLAQQATPAAPAAAAPAPVTEADIQAAGEAFGAKMEAMGQELGTAVAAANGDAARARTNTDPIVAKYQPDADAFSAMLTGFFAAMPEGPQKAQMTAMAPIIEAEIKGAPGKARDQALAAIPAP</sequence>